<accession>A0A2I0QTM9</accession>
<proteinExistence type="predicted"/>
<dbReference type="OrthoDB" id="420201at2"/>
<feature type="domain" description="Scaffold protein Nfu/NifU N-terminal" evidence="1">
    <location>
        <begin position="4"/>
        <end position="88"/>
    </location>
</feature>
<dbReference type="InterPro" id="IPR025989">
    <property type="entry name" value="Virulence_F_dom"/>
</dbReference>
<dbReference type="InterPro" id="IPR004155">
    <property type="entry name" value="PBS_lyase_HEAT"/>
</dbReference>
<dbReference type="GO" id="GO:0016491">
    <property type="term" value="F:oxidoreductase activity"/>
    <property type="evidence" value="ECO:0007669"/>
    <property type="project" value="TreeGrafter"/>
</dbReference>
<dbReference type="Pfam" id="PF08712">
    <property type="entry name" value="Nfu_N"/>
    <property type="match status" value="1"/>
</dbReference>
<dbReference type="SUPFAM" id="SSF110836">
    <property type="entry name" value="Hypothetical protein SAV1430"/>
    <property type="match status" value="1"/>
</dbReference>
<dbReference type="RefSeq" id="WP_101331266.1">
    <property type="nucleotide sequence ID" value="NZ_PJNH01000002.1"/>
</dbReference>
<dbReference type="Proteomes" id="UP000243524">
    <property type="component" value="Unassembled WGS sequence"/>
</dbReference>
<dbReference type="Gene3D" id="3.30.1370.70">
    <property type="entry name" value="Scaffold protein Nfu/NifU, N-terminal domain"/>
    <property type="match status" value="1"/>
</dbReference>
<dbReference type="InterPro" id="IPR036498">
    <property type="entry name" value="Nfu/NifU_N_sf"/>
</dbReference>
<protein>
    <submittedName>
        <fullName evidence="2">Virulence factor</fullName>
    </submittedName>
</protein>
<evidence type="ECO:0000313" key="3">
    <source>
        <dbReference type="Proteomes" id="UP000243524"/>
    </source>
</evidence>
<evidence type="ECO:0000259" key="1">
    <source>
        <dbReference type="SMART" id="SM00932"/>
    </source>
</evidence>
<dbReference type="InterPro" id="IPR014824">
    <property type="entry name" value="Nfu/NifU_N"/>
</dbReference>
<name>A0A2I0QTM9_9BACI</name>
<dbReference type="Gene3D" id="1.25.10.10">
    <property type="entry name" value="Leucine-rich Repeat Variant"/>
    <property type="match status" value="1"/>
</dbReference>
<dbReference type="SUPFAM" id="SSF48371">
    <property type="entry name" value="ARM repeat"/>
    <property type="match status" value="1"/>
</dbReference>
<evidence type="ECO:0000313" key="2">
    <source>
        <dbReference type="EMBL" id="PKR77658.1"/>
    </source>
</evidence>
<sequence length="377" mass="43154">MKITSIEPTPSPYSMKINVDETLPDGQTESYSVKDDLSDAPQYVKELFAVEGVKELYRVIDFIALERNPKVDWEDILPEVKRVLGSADTVEGDFSSGDEEEEAFGEVHVFIQKYRGIPMQVKLEEDETEKRFGLASRFTDAAMKASEDSSAMLMEREWEEQHPRYGEMDEIGPDVVAEIEATYNEDRLTTLVDMAKNNERVRDIEPKKVTLDMLDAEDWKDRYAALDRMDPSTEDLPVLDKALDDPKVSVRRLATAYLGMIEDRNVLPYLYKALNDKTVTVRRTAGDCLSDLGFKEAIPEVIKTLKDKSRIVRWRAAMFLYEYGDESALPALEEALEDPEFEVRMQAKMALARIQEGEEAQGSIWQQMTEMTKKKNK</sequence>
<dbReference type="SMART" id="SM00567">
    <property type="entry name" value="EZ_HEAT"/>
    <property type="match status" value="4"/>
</dbReference>
<organism evidence="2 3">
    <name type="scientific">Halalkalibacillus sediminis</name>
    <dbReference type="NCBI Taxonomy" id="2018042"/>
    <lineage>
        <taxon>Bacteria</taxon>
        <taxon>Bacillati</taxon>
        <taxon>Bacillota</taxon>
        <taxon>Bacilli</taxon>
        <taxon>Bacillales</taxon>
        <taxon>Bacillaceae</taxon>
        <taxon>Halalkalibacillus</taxon>
    </lineage>
</organism>
<dbReference type="PANTHER" id="PTHR12697:SF37">
    <property type="entry name" value="CONSERVED VIRULENCE FACTOR C"/>
    <property type="match status" value="1"/>
</dbReference>
<dbReference type="PANTHER" id="PTHR12697">
    <property type="entry name" value="PBS LYASE HEAT-LIKE PROTEIN"/>
    <property type="match status" value="1"/>
</dbReference>
<gene>
    <name evidence="2" type="ORF">CEY16_06905</name>
</gene>
<comment type="caution">
    <text evidence="2">The sequence shown here is derived from an EMBL/GenBank/DDBJ whole genome shotgun (WGS) entry which is preliminary data.</text>
</comment>
<dbReference type="InterPro" id="IPR011989">
    <property type="entry name" value="ARM-like"/>
</dbReference>
<dbReference type="Pfam" id="PF13769">
    <property type="entry name" value="Virulence_fact"/>
    <property type="match status" value="1"/>
</dbReference>
<dbReference type="EMBL" id="PJNH01000002">
    <property type="protein sequence ID" value="PKR77658.1"/>
    <property type="molecule type" value="Genomic_DNA"/>
</dbReference>
<dbReference type="Pfam" id="PF13646">
    <property type="entry name" value="HEAT_2"/>
    <property type="match status" value="1"/>
</dbReference>
<dbReference type="InterPro" id="IPR016024">
    <property type="entry name" value="ARM-type_fold"/>
</dbReference>
<dbReference type="SMART" id="SM00932">
    <property type="entry name" value="Nfu_N"/>
    <property type="match status" value="1"/>
</dbReference>
<keyword evidence="3" id="KW-1185">Reference proteome</keyword>
<reference evidence="2 3" key="1">
    <citation type="submission" date="2017-06" db="EMBL/GenBank/DDBJ databases">
        <title>the draft geome sequence of Illustriluteabacillus marina B3227.</title>
        <authorList>
            <person name="He R.-H."/>
            <person name="Du Z.-J."/>
        </authorList>
    </citation>
    <scope>NUCLEOTIDE SEQUENCE [LARGE SCALE GENOMIC DNA]</scope>
    <source>
        <strain evidence="2 3">B3227</strain>
    </source>
</reference>
<dbReference type="AlphaFoldDB" id="A0A2I0QTM9"/>